<keyword evidence="5" id="KW-0732">Signal</keyword>
<dbReference type="EMBL" id="VTPC01091254">
    <property type="protein sequence ID" value="KAF2878934.1"/>
    <property type="molecule type" value="Genomic_DNA"/>
</dbReference>
<reference evidence="7" key="1">
    <citation type="submission" date="2019-08" db="EMBL/GenBank/DDBJ databases">
        <title>The genome of the North American firefly Photinus pyralis.</title>
        <authorList>
            <consortium name="Photinus pyralis genome working group"/>
            <person name="Fallon T.R."/>
            <person name="Sander Lower S.E."/>
            <person name="Weng J.-K."/>
        </authorList>
    </citation>
    <scope>NUCLEOTIDE SEQUENCE</scope>
    <source>
        <strain evidence="7">TRF0915ILg1</strain>
        <tissue evidence="7">Whole body</tissue>
    </source>
</reference>
<dbReference type="Gene3D" id="3.50.50.60">
    <property type="entry name" value="FAD/NAD(P)-binding domain"/>
    <property type="match status" value="1"/>
</dbReference>
<evidence type="ECO:0000256" key="5">
    <source>
        <dbReference type="SAM" id="SignalP"/>
    </source>
</evidence>
<evidence type="ECO:0000256" key="4">
    <source>
        <dbReference type="RuleBase" id="RU003968"/>
    </source>
</evidence>
<name>A0A8K0C3P0_IGNLU</name>
<feature type="domain" description="Glucose-methanol-choline oxidoreductase N-terminal" evidence="6">
    <location>
        <begin position="137"/>
        <end position="160"/>
    </location>
</feature>
<dbReference type="SUPFAM" id="SSF51905">
    <property type="entry name" value="FAD/NAD(P)-binding domain"/>
    <property type="match status" value="1"/>
</dbReference>
<dbReference type="Pfam" id="PF05199">
    <property type="entry name" value="GMC_oxred_C"/>
    <property type="match status" value="1"/>
</dbReference>
<dbReference type="AlphaFoldDB" id="A0A8K0C3P0"/>
<proteinExistence type="inferred from homology"/>
<dbReference type="Gene3D" id="3.30.560.10">
    <property type="entry name" value="Glucose Oxidase, domain 3"/>
    <property type="match status" value="1"/>
</dbReference>
<dbReference type="InterPro" id="IPR007867">
    <property type="entry name" value="GMC_OxRtase_C"/>
</dbReference>
<feature type="active site" description="Proton acceptor" evidence="2">
    <location>
        <position position="599"/>
    </location>
</feature>
<comment type="caution">
    <text evidence="7">The sequence shown here is derived from an EMBL/GenBank/DDBJ whole genome shotgun (WGS) entry which is preliminary data.</text>
</comment>
<feature type="chain" id="PRO_5035474860" description="Glucose-methanol-choline oxidoreductase N-terminal domain-containing protein" evidence="5">
    <location>
        <begin position="18"/>
        <end position="622"/>
    </location>
</feature>
<feature type="binding site" evidence="3">
    <location>
        <begin position="147"/>
        <end position="150"/>
    </location>
    <ligand>
        <name>FAD</name>
        <dbReference type="ChEBI" id="CHEBI:57692"/>
    </ligand>
</feature>
<dbReference type="Proteomes" id="UP000801492">
    <property type="component" value="Unassembled WGS sequence"/>
</dbReference>
<dbReference type="PIRSF" id="PIRSF000137">
    <property type="entry name" value="Alcohol_oxidase"/>
    <property type="match status" value="1"/>
</dbReference>
<dbReference type="SUPFAM" id="SSF54373">
    <property type="entry name" value="FAD-linked reductases, C-terminal domain"/>
    <property type="match status" value="1"/>
</dbReference>
<feature type="binding site" evidence="3">
    <location>
        <position position="274"/>
    </location>
    <ligand>
        <name>FAD</name>
        <dbReference type="ChEBI" id="CHEBI:57692"/>
    </ligand>
</feature>
<dbReference type="PROSITE" id="PS00623">
    <property type="entry name" value="GMC_OXRED_1"/>
    <property type="match status" value="1"/>
</dbReference>
<dbReference type="PANTHER" id="PTHR11552:SF208">
    <property type="entry name" value="RE36204P-RELATED"/>
    <property type="match status" value="1"/>
</dbReference>
<dbReference type="GO" id="GO:0016614">
    <property type="term" value="F:oxidoreductase activity, acting on CH-OH group of donors"/>
    <property type="evidence" value="ECO:0007669"/>
    <property type="project" value="InterPro"/>
</dbReference>
<evidence type="ECO:0000256" key="2">
    <source>
        <dbReference type="PIRSR" id="PIRSR000137-1"/>
    </source>
</evidence>
<keyword evidence="3 4" id="KW-0274">FAD</keyword>
<dbReference type="InterPro" id="IPR012132">
    <property type="entry name" value="GMC_OxRdtase"/>
</dbReference>
<feature type="active site" description="Proton donor" evidence="2">
    <location>
        <position position="555"/>
    </location>
</feature>
<dbReference type="OrthoDB" id="269227at2759"/>
<accession>A0A8K0C3P0</accession>
<sequence>MFYLSLALLSTTTLCEGQQYYELPIEYQINPTNFDFVQNTPHEIDTELPDSYPIDNTYDFIIVGAGTAGSVIANRLSEISDWKILLLEVGYPEGNLGQIPLLAPYLQLTDYNWDYTMEPQKNVCLAMTNQQCGWPRGRALGGSTVINYMVYIRGNPKDYDKWESLGNPGWSYQDVLPYFLKSEDSRLEEFNPIYHNEGGYLSVENPHQSHITKAFLQAVQEFGYRIVDYNSPDQLGFSRIQATIKHGRRHSVAKAFLEPIASRKNLEIVTGARVLKILINPVTKSTIGVEYVKGNEKFIVKVTKEVILCAGVFNSPQLLMLSGIGPKEHLDQLGIPLLVDLPVGQTLYDHLSFSGLIFNTNTTTGVIAKLFDPRELRNWFEYGTGPFTSLGGFEALGYVNTNPFNEHGDYPDIEILLSGVGDITTDYGLLNRRTLKISDNYYYRMFSSLESQQGFTAVPLLLHPKSKGYMKLRSTNPYDYPLLYGNYLTDPEEQDTRTLIAGIRLIIKLIEGSEAFKKYNTHLERKLFLGCEHFEFDSDDYWKCALQFMATTLYHQTSTCKMGPADDSTSVVNHELRVYGIGNLRVADSSIIPVTVSAHTSAPTIMVGEKASDLIKNFWGVL</sequence>
<comment type="cofactor">
    <cofactor evidence="3">
        <name>FAD</name>
        <dbReference type="ChEBI" id="CHEBI:57692"/>
    </cofactor>
</comment>
<gene>
    <name evidence="7" type="ORF">ILUMI_27238</name>
</gene>
<evidence type="ECO:0000256" key="3">
    <source>
        <dbReference type="PIRSR" id="PIRSR000137-2"/>
    </source>
</evidence>
<keyword evidence="8" id="KW-1185">Reference proteome</keyword>
<feature type="signal peptide" evidence="5">
    <location>
        <begin position="1"/>
        <end position="17"/>
    </location>
</feature>
<evidence type="ECO:0000313" key="8">
    <source>
        <dbReference type="Proteomes" id="UP000801492"/>
    </source>
</evidence>
<dbReference type="InterPro" id="IPR036188">
    <property type="entry name" value="FAD/NAD-bd_sf"/>
</dbReference>
<dbReference type="Pfam" id="PF00732">
    <property type="entry name" value="GMC_oxred_N"/>
    <property type="match status" value="1"/>
</dbReference>
<comment type="similarity">
    <text evidence="1 4">Belongs to the GMC oxidoreductase family.</text>
</comment>
<dbReference type="PANTHER" id="PTHR11552">
    <property type="entry name" value="GLUCOSE-METHANOL-CHOLINE GMC OXIDOREDUCTASE"/>
    <property type="match status" value="1"/>
</dbReference>
<evidence type="ECO:0000259" key="6">
    <source>
        <dbReference type="PROSITE" id="PS00623"/>
    </source>
</evidence>
<organism evidence="7 8">
    <name type="scientific">Ignelater luminosus</name>
    <name type="common">Cucubano</name>
    <name type="synonym">Pyrophorus luminosus</name>
    <dbReference type="NCBI Taxonomy" id="2038154"/>
    <lineage>
        <taxon>Eukaryota</taxon>
        <taxon>Metazoa</taxon>
        <taxon>Ecdysozoa</taxon>
        <taxon>Arthropoda</taxon>
        <taxon>Hexapoda</taxon>
        <taxon>Insecta</taxon>
        <taxon>Pterygota</taxon>
        <taxon>Neoptera</taxon>
        <taxon>Endopterygota</taxon>
        <taxon>Coleoptera</taxon>
        <taxon>Polyphaga</taxon>
        <taxon>Elateriformia</taxon>
        <taxon>Elateroidea</taxon>
        <taxon>Elateridae</taxon>
        <taxon>Agrypninae</taxon>
        <taxon>Pyrophorini</taxon>
        <taxon>Ignelater</taxon>
    </lineage>
</organism>
<dbReference type="InterPro" id="IPR000172">
    <property type="entry name" value="GMC_OxRdtase_N"/>
</dbReference>
<keyword evidence="4" id="KW-0285">Flavoprotein</keyword>
<dbReference type="GO" id="GO:0050660">
    <property type="term" value="F:flavin adenine dinucleotide binding"/>
    <property type="evidence" value="ECO:0007669"/>
    <property type="project" value="InterPro"/>
</dbReference>
<evidence type="ECO:0000256" key="1">
    <source>
        <dbReference type="ARBA" id="ARBA00010790"/>
    </source>
</evidence>
<protein>
    <recommendedName>
        <fullName evidence="6">Glucose-methanol-choline oxidoreductase N-terminal domain-containing protein</fullName>
    </recommendedName>
</protein>
<evidence type="ECO:0000313" key="7">
    <source>
        <dbReference type="EMBL" id="KAF2878934.1"/>
    </source>
</evidence>